<dbReference type="RefSeq" id="WP_134114618.1">
    <property type="nucleotide sequence ID" value="NZ_SOEG01000002.1"/>
</dbReference>
<protein>
    <recommendedName>
        <fullName evidence="2">histidine kinase</fullName>
        <ecNumber evidence="2">2.7.13.3</ecNumber>
    </recommendedName>
</protein>
<evidence type="ECO:0000259" key="10">
    <source>
        <dbReference type="PROSITE" id="PS50112"/>
    </source>
</evidence>
<dbReference type="InterPro" id="IPR003594">
    <property type="entry name" value="HATPase_dom"/>
</dbReference>
<evidence type="ECO:0000256" key="5">
    <source>
        <dbReference type="ARBA" id="ARBA00022741"/>
    </source>
</evidence>
<comment type="caution">
    <text evidence="11">The sequence shown here is derived from an EMBL/GenBank/DDBJ whole genome shotgun (WGS) entry which is preliminary data.</text>
</comment>
<dbReference type="SUPFAM" id="SSF47384">
    <property type="entry name" value="Homodimeric domain of signal transducing histidine kinase"/>
    <property type="match status" value="1"/>
</dbReference>
<evidence type="ECO:0000256" key="7">
    <source>
        <dbReference type="ARBA" id="ARBA00022840"/>
    </source>
</evidence>
<dbReference type="PANTHER" id="PTHR43065">
    <property type="entry name" value="SENSOR HISTIDINE KINASE"/>
    <property type="match status" value="1"/>
</dbReference>
<dbReference type="Proteomes" id="UP000295832">
    <property type="component" value="Unassembled WGS sequence"/>
</dbReference>
<dbReference type="Pfam" id="PF13426">
    <property type="entry name" value="PAS_9"/>
    <property type="match status" value="1"/>
</dbReference>
<evidence type="ECO:0000256" key="8">
    <source>
        <dbReference type="ARBA" id="ARBA00023012"/>
    </source>
</evidence>
<dbReference type="PANTHER" id="PTHR43065:SF47">
    <property type="match status" value="1"/>
</dbReference>
<keyword evidence="3" id="KW-0597">Phosphoprotein</keyword>
<dbReference type="EC" id="2.7.13.3" evidence="2"/>
<keyword evidence="8" id="KW-0902">Two-component regulatory system</keyword>
<dbReference type="PROSITE" id="PS50109">
    <property type="entry name" value="HIS_KIN"/>
    <property type="match status" value="1"/>
</dbReference>
<dbReference type="SMART" id="SM00091">
    <property type="entry name" value="PAS"/>
    <property type="match status" value="2"/>
</dbReference>
<reference evidence="11 12" key="1">
    <citation type="submission" date="2019-03" db="EMBL/GenBank/DDBJ databases">
        <title>Subsurface microbial communities from deep shales in Ohio and West Virginia, USA.</title>
        <authorList>
            <person name="Wrighton K."/>
        </authorList>
    </citation>
    <scope>NUCLEOTIDE SEQUENCE [LARGE SCALE GENOMIC DNA]</scope>
    <source>
        <strain evidence="11 12">MSL 6dP</strain>
    </source>
</reference>
<name>A0A4R8HL39_9FIRM</name>
<evidence type="ECO:0000313" key="11">
    <source>
        <dbReference type="EMBL" id="TDX58994.1"/>
    </source>
</evidence>
<dbReference type="Gene3D" id="1.10.287.130">
    <property type="match status" value="1"/>
</dbReference>
<dbReference type="CDD" id="cd00075">
    <property type="entry name" value="HATPase"/>
    <property type="match status" value="1"/>
</dbReference>
<dbReference type="CDD" id="cd00130">
    <property type="entry name" value="PAS"/>
    <property type="match status" value="2"/>
</dbReference>
<feature type="domain" description="PAS" evidence="10">
    <location>
        <begin position="160"/>
        <end position="230"/>
    </location>
</feature>
<evidence type="ECO:0000256" key="4">
    <source>
        <dbReference type="ARBA" id="ARBA00022679"/>
    </source>
</evidence>
<feature type="domain" description="Histidine kinase" evidence="9">
    <location>
        <begin position="308"/>
        <end position="539"/>
    </location>
</feature>
<dbReference type="PROSITE" id="PS50112">
    <property type="entry name" value="PAS"/>
    <property type="match status" value="2"/>
</dbReference>
<keyword evidence="7" id="KW-0067">ATP-binding</keyword>
<dbReference type="Gene3D" id="3.30.450.20">
    <property type="entry name" value="PAS domain"/>
    <property type="match status" value="2"/>
</dbReference>
<keyword evidence="5" id="KW-0547">Nucleotide-binding</keyword>
<dbReference type="GO" id="GO:0006355">
    <property type="term" value="P:regulation of DNA-templated transcription"/>
    <property type="evidence" value="ECO:0007669"/>
    <property type="project" value="InterPro"/>
</dbReference>
<evidence type="ECO:0000256" key="3">
    <source>
        <dbReference type="ARBA" id="ARBA00022553"/>
    </source>
</evidence>
<evidence type="ECO:0000313" key="12">
    <source>
        <dbReference type="Proteomes" id="UP000295832"/>
    </source>
</evidence>
<evidence type="ECO:0000256" key="6">
    <source>
        <dbReference type="ARBA" id="ARBA00022777"/>
    </source>
</evidence>
<dbReference type="Gene3D" id="3.30.565.10">
    <property type="entry name" value="Histidine kinase-like ATPase, C-terminal domain"/>
    <property type="match status" value="1"/>
</dbReference>
<gene>
    <name evidence="11" type="ORF">C7959_102132</name>
</gene>
<keyword evidence="6" id="KW-0418">Kinase</keyword>
<dbReference type="SMART" id="SM00387">
    <property type="entry name" value="HATPase_c"/>
    <property type="match status" value="1"/>
</dbReference>
<dbReference type="InterPro" id="IPR035965">
    <property type="entry name" value="PAS-like_dom_sf"/>
</dbReference>
<dbReference type="EMBL" id="SOEG01000002">
    <property type="protein sequence ID" value="TDX58994.1"/>
    <property type="molecule type" value="Genomic_DNA"/>
</dbReference>
<dbReference type="InterPro" id="IPR004358">
    <property type="entry name" value="Sig_transdc_His_kin-like_C"/>
</dbReference>
<dbReference type="InterPro" id="IPR000014">
    <property type="entry name" value="PAS"/>
</dbReference>
<dbReference type="Pfam" id="PF02518">
    <property type="entry name" value="HATPase_c"/>
    <property type="match status" value="1"/>
</dbReference>
<keyword evidence="4" id="KW-0808">Transferase</keyword>
<dbReference type="SUPFAM" id="SSF55785">
    <property type="entry name" value="PYP-like sensor domain (PAS domain)"/>
    <property type="match status" value="2"/>
</dbReference>
<dbReference type="SUPFAM" id="SSF55874">
    <property type="entry name" value="ATPase domain of HSP90 chaperone/DNA topoisomerase II/histidine kinase"/>
    <property type="match status" value="1"/>
</dbReference>
<dbReference type="NCBIfam" id="TIGR00229">
    <property type="entry name" value="sensory_box"/>
    <property type="match status" value="2"/>
</dbReference>
<dbReference type="Pfam" id="PF00989">
    <property type="entry name" value="PAS"/>
    <property type="match status" value="1"/>
</dbReference>
<organism evidence="11 12">
    <name type="scientific">Orenia marismortui</name>
    <dbReference type="NCBI Taxonomy" id="46469"/>
    <lineage>
        <taxon>Bacteria</taxon>
        <taxon>Bacillati</taxon>
        <taxon>Bacillota</taxon>
        <taxon>Clostridia</taxon>
        <taxon>Halanaerobiales</taxon>
        <taxon>Halobacteroidaceae</taxon>
        <taxon>Orenia</taxon>
    </lineage>
</organism>
<feature type="domain" description="PAS" evidence="10">
    <location>
        <begin position="30"/>
        <end position="93"/>
    </location>
</feature>
<keyword evidence="12" id="KW-1185">Reference proteome</keyword>
<dbReference type="STRING" id="926561.GCA_000379025_01946"/>
<accession>A0A4R8HL39</accession>
<dbReference type="InterPro" id="IPR013767">
    <property type="entry name" value="PAS_fold"/>
</dbReference>
<dbReference type="InterPro" id="IPR036097">
    <property type="entry name" value="HisK_dim/P_sf"/>
</dbReference>
<sequence>MNRLYTRNQKNNKNNFLKDSDNRFKLSDMILEASMDAFLVVDLEGEILEVNEVCVNLLDYSPSEIIDMNIKDLNICRSQEEIKEHLNQIKAKGIDRFETQCSLKNGEVKELEISAIFIDSFEVPIVNIFIRDITQRKHRQYQLEKAYQENKEFLDELRKQNNRINTILQTSMDAFWVMNTDGDILETNEAFLNLFGYSLLEIMNMNINQLDVSKSKGQLKEKLKEIQRKGRDRFESKYQLKNGDIRDLEISVTYVDCLDQSICLEEAIFEVFARDVTDRKQKEEELRRTQKQLIRSEKMAALGRLVAGVAHEINTPIGIGVTASSHLVEKTEEIIKLYNENKMKRRDLENFFKSTIETTKITLRNLNNASELTNNFKQFAADQTDNQRRKFKMKYLLNEIMISLKPKFKNTKHDVMIYCDENIEINSYPGAISQIITNLTLNSLIHGFEEQKKGKIKIEVVEEKDLIKIIYSDNGKGISEENMDKIFEPFFTTKRGRGGTGLGLNIIYNLINNFLGGEIECNSKLASYTEFIIKLPKKLKNSSN</sequence>
<dbReference type="InterPro" id="IPR036890">
    <property type="entry name" value="HATPase_C_sf"/>
</dbReference>
<dbReference type="InterPro" id="IPR005467">
    <property type="entry name" value="His_kinase_dom"/>
</dbReference>
<dbReference type="GO" id="GO:0000155">
    <property type="term" value="F:phosphorelay sensor kinase activity"/>
    <property type="evidence" value="ECO:0007669"/>
    <property type="project" value="InterPro"/>
</dbReference>
<dbReference type="PRINTS" id="PR00344">
    <property type="entry name" value="BCTRLSENSOR"/>
</dbReference>
<dbReference type="AlphaFoldDB" id="A0A4R8HL39"/>
<comment type="catalytic activity">
    <reaction evidence="1">
        <text>ATP + protein L-histidine = ADP + protein N-phospho-L-histidine.</text>
        <dbReference type="EC" id="2.7.13.3"/>
    </reaction>
</comment>
<dbReference type="GO" id="GO:0005524">
    <property type="term" value="F:ATP binding"/>
    <property type="evidence" value="ECO:0007669"/>
    <property type="project" value="UniProtKB-KW"/>
</dbReference>
<proteinExistence type="predicted"/>
<evidence type="ECO:0000256" key="2">
    <source>
        <dbReference type="ARBA" id="ARBA00012438"/>
    </source>
</evidence>
<evidence type="ECO:0000259" key="9">
    <source>
        <dbReference type="PROSITE" id="PS50109"/>
    </source>
</evidence>
<evidence type="ECO:0000256" key="1">
    <source>
        <dbReference type="ARBA" id="ARBA00000085"/>
    </source>
</evidence>